<dbReference type="OrthoDB" id="193499at2759"/>
<comment type="caution">
    <text evidence="3">The sequence shown here is derived from an EMBL/GenBank/DDBJ whole genome shotgun (WGS) entry which is preliminary data.</text>
</comment>
<dbReference type="Proteomes" id="UP000784919">
    <property type="component" value="Unassembled WGS sequence"/>
</dbReference>
<feature type="domain" description="Myb-like" evidence="2">
    <location>
        <begin position="19"/>
        <end position="61"/>
    </location>
</feature>
<proteinExistence type="predicted"/>
<dbReference type="EMBL" id="SRPS01000062">
    <property type="protein sequence ID" value="KAG5971208.1"/>
    <property type="molecule type" value="Genomic_DNA"/>
</dbReference>
<feature type="compositionally biased region" description="Low complexity" evidence="1">
    <location>
        <begin position="299"/>
        <end position="308"/>
    </location>
</feature>
<dbReference type="PROSITE" id="PS50090">
    <property type="entry name" value="MYB_LIKE"/>
    <property type="match status" value="1"/>
</dbReference>
<dbReference type="Gene3D" id="1.10.10.60">
    <property type="entry name" value="Homeodomain-like"/>
    <property type="match status" value="1"/>
</dbReference>
<dbReference type="SMART" id="SM00717">
    <property type="entry name" value="SANT"/>
    <property type="match status" value="2"/>
</dbReference>
<evidence type="ECO:0000259" key="2">
    <source>
        <dbReference type="PROSITE" id="PS50090"/>
    </source>
</evidence>
<evidence type="ECO:0000256" key="1">
    <source>
        <dbReference type="SAM" id="MobiDB-lite"/>
    </source>
</evidence>
<dbReference type="SUPFAM" id="SSF46689">
    <property type="entry name" value="Homeodomain-like"/>
    <property type="match status" value="1"/>
</dbReference>
<dbReference type="Pfam" id="PF13921">
    <property type="entry name" value="Myb_DNA-bind_6"/>
    <property type="match status" value="1"/>
</dbReference>
<dbReference type="AlphaFoldDB" id="A0A9P7MWL2"/>
<sequence length="347" mass="39614">MGSTGERGSLQVQPKVIQRWSAEEDDFLVRSKESRTSWKEISKSLPGKSPHSCQVRYYELRDQRRRGGEEEFKDELARLYVSGKAGMWAPIAAKMAIPWIEIERIHWIIGKNQMAKRGSDDSFSTTLVNLTPRQVHDAEVQAKKQKQDQQQQRATRPGLEWSGHEETLLFAYRRSGLSWEDISTLLLGRTAASCQGHHFQQGATTGPEWPQERKNELCKLYERLKPSMWATIGEELGVSWERAESMHWRLGPNVLEKRAGVPLRFEAASRLAPLQDDIDNAEDQPEVYQHRNEEHDQSSRPPQHPQSQTELAPMAHVGQAGRSVTLPSCAEFIADIDLLHGPPRREK</sequence>
<reference evidence="3" key="1">
    <citation type="journal article" date="2020" name="bioRxiv">
        <title>Whole genome comparisons of ergot fungi reveals the divergence and evolution of species within the genus Claviceps are the result of varying mechanisms driving genome evolution and host range expansion.</title>
        <authorList>
            <person name="Wyka S.A."/>
            <person name="Mondo S.J."/>
            <person name="Liu M."/>
            <person name="Dettman J."/>
            <person name="Nalam V."/>
            <person name="Broders K.D."/>
        </authorList>
    </citation>
    <scope>NUCLEOTIDE SEQUENCE</scope>
    <source>
        <strain evidence="3">CCC 1102</strain>
    </source>
</reference>
<accession>A0A9P7MWL2</accession>
<feature type="compositionally biased region" description="Basic and acidic residues" evidence="1">
    <location>
        <begin position="288"/>
        <end position="298"/>
    </location>
</feature>
<feature type="region of interest" description="Disordered" evidence="1">
    <location>
        <begin position="288"/>
        <end position="320"/>
    </location>
</feature>
<feature type="compositionally biased region" description="Basic and acidic residues" evidence="1">
    <location>
        <begin position="136"/>
        <end position="147"/>
    </location>
</feature>
<gene>
    <name evidence="3" type="ORF">E4U56_007048</name>
</gene>
<evidence type="ECO:0000313" key="3">
    <source>
        <dbReference type="EMBL" id="KAG5971208.1"/>
    </source>
</evidence>
<name>A0A9P7MWL2_9HYPO</name>
<evidence type="ECO:0000313" key="4">
    <source>
        <dbReference type="Proteomes" id="UP000784919"/>
    </source>
</evidence>
<dbReference type="InterPro" id="IPR009057">
    <property type="entry name" value="Homeodomain-like_sf"/>
</dbReference>
<organism evidence="3 4">
    <name type="scientific">Claviceps arundinis</name>
    <dbReference type="NCBI Taxonomy" id="1623583"/>
    <lineage>
        <taxon>Eukaryota</taxon>
        <taxon>Fungi</taxon>
        <taxon>Dikarya</taxon>
        <taxon>Ascomycota</taxon>
        <taxon>Pezizomycotina</taxon>
        <taxon>Sordariomycetes</taxon>
        <taxon>Hypocreomycetidae</taxon>
        <taxon>Hypocreales</taxon>
        <taxon>Clavicipitaceae</taxon>
        <taxon>Claviceps</taxon>
    </lineage>
</organism>
<dbReference type="InterPro" id="IPR001005">
    <property type="entry name" value="SANT/Myb"/>
</dbReference>
<protein>
    <recommendedName>
        <fullName evidence="2">Myb-like domain-containing protein</fullName>
    </recommendedName>
</protein>
<feature type="region of interest" description="Disordered" evidence="1">
    <location>
        <begin position="136"/>
        <end position="158"/>
    </location>
</feature>
<dbReference type="CDD" id="cd00167">
    <property type="entry name" value="SANT"/>
    <property type="match status" value="1"/>
</dbReference>